<dbReference type="RefSeq" id="XP_033457478.1">
    <property type="nucleotide sequence ID" value="XM_033600321.1"/>
</dbReference>
<reference evidence="3" key="2">
    <citation type="submission" date="2020-04" db="EMBL/GenBank/DDBJ databases">
        <authorList>
            <consortium name="NCBI Genome Project"/>
        </authorList>
    </citation>
    <scope>NUCLEOTIDE SEQUENCE</scope>
    <source>
        <strain evidence="3">CBS 342.82</strain>
    </source>
</reference>
<dbReference type="Proteomes" id="UP000504637">
    <property type="component" value="Unplaced"/>
</dbReference>
<keyword evidence="2" id="KW-1185">Reference proteome</keyword>
<dbReference type="SUPFAM" id="SSF52096">
    <property type="entry name" value="ClpP/crotonase"/>
    <property type="match status" value="1"/>
</dbReference>
<dbReference type="AlphaFoldDB" id="A0A6J3M0L4"/>
<dbReference type="Pfam" id="PF23658">
    <property type="entry name" value="PDZ_CPAF_rel"/>
    <property type="match status" value="1"/>
</dbReference>
<sequence length="645" mass="69726">IPANIALSCLRSVPLDAEGGTRQLLGLKTVLQFQSTLEFTKDPPSGWVRPATDLIGGLDTLQHRLNASVYTNEYDFQFDLYRLVNSAYDFHLVYTPDIVNVFSFGFGTALYSLSQDGLSLPEVYYGRKDALASSAANSSGVSPLVKIDDRDVQTALNEFAINNTQFQDLDAGYNAVFYVVPLGSPGYWAGALAPFNAGASIQLTFANGTVIPTPQMAATSKNFTGVVDGKSFFQKFCTGASATHAITKKRQALASPNESPFAPVWTSTKQKGPAHYPKPLVTAPSNAISGFVNLEQPELAVLAVPTFETEHWVEFQNTIRELLATAKDLGKTRLIIDLRGNTGGRVPLGLDFFSQLFPKMYAYNGNNFRAHDLFNRMGKIITEHFAGIDAAEAQRSGASRNASIYTNLNAAVGLNQAGKNFASWEDFYGPNQAHGGSFTNIERWNLSDSAQMTGPFNWNVSNHGGDLVNINKGITVFDPKNILLIHDGFCGSTCADFAELMKAQAGVRSIAFGGRKQTGPMQGVGNVKGASVWPMNFIGTLITEAFSFATPDVANQLDATYGRSLAALEHTLSRAGIKGTSDVQAKVNTRNNIRRNDTSLTPLHFVYEAADCRLFYTAASLSDQSVVWSAAYDAMWGSAACVDGS</sequence>
<feature type="non-terminal residue" evidence="3">
    <location>
        <position position="1"/>
    </location>
</feature>
<evidence type="ECO:0000313" key="3">
    <source>
        <dbReference type="RefSeq" id="XP_033457478.1"/>
    </source>
</evidence>
<dbReference type="PANTHER" id="PTHR37049">
    <property type="entry name" value="PEPTIDASE S41 FAMILY PROTEIN"/>
    <property type="match status" value="1"/>
</dbReference>
<name>A0A6J3M0L4_9PEZI</name>
<dbReference type="InterPro" id="IPR052766">
    <property type="entry name" value="S41A_metabolite_peptidase"/>
</dbReference>
<reference evidence="3" key="1">
    <citation type="submission" date="2020-01" db="EMBL/GenBank/DDBJ databases">
        <authorList>
            <consortium name="DOE Joint Genome Institute"/>
            <person name="Haridas S."/>
            <person name="Albert R."/>
            <person name="Binder M."/>
            <person name="Bloem J."/>
            <person name="Labutti K."/>
            <person name="Salamov A."/>
            <person name="Andreopoulos B."/>
            <person name="Baker S.E."/>
            <person name="Barry K."/>
            <person name="Bills G."/>
            <person name="Bluhm B.H."/>
            <person name="Cannon C."/>
            <person name="Castanera R."/>
            <person name="Culley D.E."/>
            <person name="Daum C."/>
            <person name="Ezra D."/>
            <person name="Gonzalez J.B."/>
            <person name="Henrissat B."/>
            <person name="Kuo A."/>
            <person name="Liang C."/>
            <person name="Lipzen A."/>
            <person name="Lutzoni F."/>
            <person name="Magnuson J."/>
            <person name="Mondo S."/>
            <person name="Nolan M."/>
            <person name="Ohm R."/>
            <person name="Pangilinan J."/>
            <person name="Park H.-J."/>
            <person name="Ramirez L."/>
            <person name="Alfaro M."/>
            <person name="Sun H."/>
            <person name="Tritt A."/>
            <person name="Yoshinaga Y."/>
            <person name="Zwiers L.-H."/>
            <person name="Turgeon B.G."/>
            <person name="Goodwin S.B."/>
            <person name="Spatafora J.W."/>
            <person name="Crous P.W."/>
            <person name="Grigoriev I.V."/>
        </authorList>
    </citation>
    <scope>NUCLEOTIDE SEQUENCE</scope>
    <source>
        <strain evidence="3">CBS 342.82</strain>
    </source>
</reference>
<evidence type="ECO:0000259" key="1">
    <source>
        <dbReference type="Pfam" id="PF23658"/>
    </source>
</evidence>
<dbReference type="PANTHER" id="PTHR37049:SF4">
    <property type="entry name" value="RHODANESE DOMAIN-CONTAINING PROTEIN"/>
    <property type="match status" value="1"/>
</dbReference>
<dbReference type="GeneID" id="54358121"/>
<dbReference type="InterPro" id="IPR029045">
    <property type="entry name" value="ClpP/crotonase-like_dom_sf"/>
</dbReference>
<gene>
    <name evidence="3" type="ORF">K489DRAFT_296675</name>
</gene>
<feature type="non-terminal residue" evidence="3">
    <location>
        <position position="645"/>
    </location>
</feature>
<dbReference type="InterPro" id="IPR056186">
    <property type="entry name" value="PDZ_CPAF-rel"/>
</dbReference>
<dbReference type="OrthoDB" id="27214at2759"/>
<organism evidence="3">
    <name type="scientific">Dissoconium aciculare CBS 342.82</name>
    <dbReference type="NCBI Taxonomy" id="1314786"/>
    <lineage>
        <taxon>Eukaryota</taxon>
        <taxon>Fungi</taxon>
        <taxon>Dikarya</taxon>
        <taxon>Ascomycota</taxon>
        <taxon>Pezizomycotina</taxon>
        <taxon>Dothideomycetes</taxon>
        <taxon>Dothideomycetidae</taxon>
        <taxon>Mycosphaerellales</taxon>
        <taxon>Dissoconiaceae</taxon>
        <taxon>Dissoconium</taxon>
    </lineage>
</organism>
<protein>
    <recommendedName>
        <fullName evidence="1">CPAF-like PDZ domain-containing protein</fullName>
    </recommendedName>
</protein>
<accession>A0A6J3M0L4</accession>
<reference evidence="3" key="3">
    <citation type="submission" date="2025-08" db="UniProtKB">
        <authorList>
            <consortium name="RefSeq"/>
        </authorList>
    </citation>
    <scope>IDENTIFICATION</scope>
    <source>
        <strain evidence="3">CBS 342.82</strain>
    </source>
</reference>
<dbReference type="Gene3D" id="3.90.226.10">
    <property type="entry name" value="2-enoyl-CoA Hydratase, Chain A, domain 1"/>
    <property type="match status" value="1"/>
</dbReference>
<evidence type="ECO:0000313" key="2">
    <source>
        <dbReference type="Proteomes" id="UP000504637"/>
    </source>
</evidence>
<proteinExistence type="predicted"/>
<feature type="domain" description="CPAF-like PDZ" evidence="1">
    <location>
        <begin position="104"/>
        <end position="224"/>
    </location>
</feature>